<comment type="caution">
    <text evidence="2">The sequence shown here is derived from an EMBL/GenBank/DDBJ whole genome shotgun (WGS) entry which is preliminary data.</text>
</comment>
<keyword evidence="1" id="KW-0812">Transmembrane</keyword>
<sequence length="608" mass="66372">MRSSSSDNGCGYARLDADMEDGSREDVPKGHTTWCVAKSYFCLIFAMVLCFYMGRNLASLSKGEIDSFPLWAGEASLEERKCVFNIFLARHCDKNPPWTKDPTRMQLCTEKGLLRGEHMGAIFGPGGKYPIPDRLFARHLEPGVYSSRDLYLLWPLAQRLRLVVNTTFKQEDPLELVRALHEGREAGCPSGRTEQTVLVSWDHCTIPTLAQALGCDDQICRSCWDDADYDQVIWLRYAGLRQPSHKKMSWNMTAKAVAENFSLPRGAMGYKECLKNPAENRRFGFTCEAPTSWDSLPAFVTGLDGGRAPKSDFDISSFDSLDRMRTGCLLSQLALVIAQDADCSEGGALCCVLKYDGARNFFNSADNRCEAVAHCGPSEDYDAQANRCIAAGELTAVTESQTTTGGVLSSGTSTTLPCEQVACCLHGAPDALNPGRCVCEEGWLTLASAEMQCSTAVSTSFSASTSPGEVAEDPPPADFMSMAWGAWGFMMSNGGLVLLVAVIVLCCCFCCLLRSCCRRGSCCWCCCWGGRQKPMYAPYCWPPQAVGAVPLPMEGVGYAAPPHVLWQHRKSMQGPGPMTSPVPLPPPISSPLVHDRACIRASARTRQI</sequence>
<proteinExistence type="predicted"/>
<protein>
    <submittedName>
        <fullName evidence="2">Uncharacterized protein</fullName>
    </submittedName>
</protein>
<reference evidence="2 3" key="1">
    <citation type="submission" date="2016-02" db="EMBL/GenBank/DDBJ databases">
        <title>Genome analysis of coral dinoflagellate symbionts highlights evolutionary adaptations to a symbiotic lifestyle.</title>
        <authorList>
            <person name="Aranda M."/>
            <person name="Li Y."/>
            <person name="Liew Y.J."/>
            <person name="Baumgarten S."/>
            <person name="Simakov O."/>
            <person name="Wilson M."/>
            <person name="Piel J."/>
            <person name="Ashoor H."/>
            <person name="Bougouffa S."/>
            <person name="Bajic V.B."/>
            <person name="Ryu T."/>
            <person name="Ravasi T."/>
            <person name="Bayer T."/>
            <person name="Micklem G."/>
            <person name="Kim H."/>
            <person name="Bhak J."/>
            <person name="Lajeunesse T.C."/>
            <person name="Voolstra C.R."/>
        </authorList>
    </citation>
    <scope>NUCLEOTIDE SEQUENCE [LARGE SCALE GENOMIC DNA]</scope>
    <source>
        <strain evidence="2 3">CCMP2467</strain>
    </source>
</reference>
<evidence type="ECO:0000256" key="1">
    <source>
        <dbReference type="SAM" id="Phobius"/>
    </source>
</evidence>
<gene>
    <name evidence="2" type="ORF">AK812_SmicGene13574</name>
</gene>
<evidence type="ECO:0000313" key="3">
    <source>
        <dbReference type="Proteomes" id="UP000186817"/>
    </source>
</evidence>
<dbReference type="AlphaFoldDB" id="A0A1Q9E7T8"/>
<dbReference type="EMBL" id="LSRX01000235">
    <property type="protein sequence ID" value="OLQ03480.1"/>
    <property type="molecule type" value="Genomic_DNA"/>
</dbReference>
<keyword evidence="1" id="KW-1133">Transmembrane helix</keyword>
<name>A0A1Q9E7T8_SYMMI</name>
<feature type="transmembrane region" description="Helical" evidence="1">
    <location>
        <begin position="496"/>
        <end position="515"/>
    </location>
</feature>
<dbReference type="Proteomes" id="UP000186817">
    <property type="component" value="Unassembled WGS sequence"/>
</dbReference>
<dbReference type="OrthoDB" id="405898at2759"/>
<organism evidence="2 3">
    <name type="scientific">Symbiodinium microadriaticum</name>
    <name type="common">Dinoflagellate</name>
    <name type="synonym">Zooxanthella microadriatica</name>
    <dbReference type="NCBI Taxonomy" id="2951"/>
    <lineage>
        <taxon>Eukaryota</taxon>
        <taxon>Sar</taxon>
        <taxon>Alveolata</taxon>
        <taxon>Dinophyceae</taxon>
        <taxon>Suessiales</taxon>
        <taxon>Symbiodiniaceae</taxon>
        <taxon>Symbiodinium</taxon>
    </lineage>
</organism>
<evidence type="ECO:0000313" key="2">
    <source>
        <dbReference type="EMBL" id="OLQ03480.1"/>
    </source>
</evidence>
<keyword evidence="1" id="KW-0472">Membrane</keyword>
<keyword evidence="3" id="KW-1185">Reference proteome</keyword>
<accession>A0A1Q9E7T8</accession>